<dbReference type="EMBL" id="CP000975">
    <property type="protein sequence ID" value="ACD82611.1"/>
    <property type="molecule type" value="Genomic_DNA"/>
</dbReference>
<keyword evidence="1" id="KW-0812">Transmembrane</keyword>
<gene>
    <name evidence="2" type="ordered locus">Minf_0553</name>
</gene>
<dbReference type="Proteomes" id="UP000009149">
    <property type="component" value="Chromosome"/>
</dbReference>
<keyword evidence="1" id="KW-1133">Transmembrane helix</keyword>
<dbReference type="STRING" id="481448.Minf_0553"/>
<dbReference type="HOGENOM" id="CLU_3119655_0_0_0"/>
<evidence type="ECO:0000313" key="2">
    <source>
        <dbReference type="EMBL" id="ACD82611.1"/>
    </source>
</evidence>
<dbReference type="AlphaFoldDB" id="B3DZJ4"/>
<sequence>MAELSDKTYFSSIESKSFVNAFNRDSLSILLKTIAFIFTWFFHGWIIFIA</sequence>
<name>B3DZJ4_METI4</name>
<organism evidence="2 3">
    <name type="scientific">Methylacidiphilum infernorum (isolate V4)</name>
    <name type="common">Methylokorus infernorum (strain V4)</name>
    <dbReference type="NCBI Taxonomy" id="481448"/>
    <lineage>
        <taxon>Bacteria</taxon>
        <taxon>Pseudomonadati</taxon>
        <taxon>Verrucomicrobiota</taxon>
        <taxon>Methylacidiphilae</taxon>
        <taxon>Methylacidiphilales</taxon>
        <taxon>Methylacidiphilaceae</taxon>
        <taxon>Methylacidiphilum (ex Ratnadevi et al. 2023)</taxon>
    </lineage>
</organism>
<proteinExistence type="predicted"/>
<reference evidence="2 3" key="1">
    <citation type="journal article" date="2008" name="Biol. Direct">
        <title>Complete genome sequence of the extremely acidophilic methanotroph isolate V4, Methylacidiphilum infernorum, a representative of the bacterial phylum Verrucomicrobia.</title>
        <authorList>
            <person name="Hou S."/>
            <person name="Makarova K.S."/>
            <person name="Saw J.H."/>
            <person name="Senin P."/>
            <person name="Ly B.V."/>
            <person name="Zhou Z."/>
            <person name="Ren Y."/>
            <person name="Wang J."/>
            <person name="Galperin M.Y."/>
            <person name="Omelchenko M.V."/>
            <person name="Wolf Y.I."/>
            <person name="Yutin N."/>
            <person name="Koonin E.V."/>
            <person name="Stott M.B."/>
            <person name="Mountain B.W."/>
            <person name="Crowe M.A."/>
            <person name="Smirnova A.V."/>
            <person name="Dunfield P.F."/>
            <person name="Feng L."/>
            <person name="Wang L."/>
            <person name="Alam M."/>
        </authorList>
    </citation>
    <scope>NUCLEOTIDE SEQUENCE [LARGE SCALE GENOMIC DNA]</scope>
    <source>
        <strain evidence="3">Isolate V4</strain>
    </source>
</reference>
<accession>B3DZJ4</accession>
<protein>
    <submittedName>
        <fullName evidence="2">Uncharacterized protein</fullName>
    </submittedName>
</protein>
<dbReference type="KEGG" id="min:Minf_0553"/>
<keyword evidence="1" id="KW-0472">Membrane</keyword>
<evidence type="ECO:0000256" key="1">
    <source>
        <dbReference type="SAM" id="Phobius"/>
    </source>
</evidence>
<evidence type="ECO:0000313" key="3">
    <source>
        <dbReference type="Proteomes" id="UP000009149"/>
    </source>
</evidence>
<feature type="transmembrane region" description="Helical" evidence="1">
    <location>
        <begin position="29"/>
        <end position="49"/>
    </location>
</feature>